<gene>
    <name evidence="2" type="ORF">ABT404_04115</name>
</gene>
<keyword evidence="3" id="KW-1185">Reference proteome</keyword>
<protein>
    <recommendedName>
        <fullName evidence="1">MftR C-terminal domain-containing protein</fullName>
    </recommendedName>
</protein>
<dbReference type="Pfam" id="PF17754">
    <property type="entry name" value="TetR_C_14"/>
    <property type="match status" value="1"/>
</dbReference>
<dbReference type="RefSeq" id="WP_350777230.1">
    <property type="nucleotide sequence ID" value="NZ_JBEPEK010000017.1"/>
</dbReference>
<evidence type="ECO:0000259" key="1">
    <source>
        <dbReference type="Pfam" id="PF17754"/>
    </source>
</evidence>
<reference evidence="2 3" key="1">
    <citation type="submission" date="2024-06" db="EMBL/GenBank/DDBJ databases">
        <title>The Natural Products Discovery Center: Release of the First 8490 Sequenced Strains for Exploring Actinobacteria Biosynthetic Diversity.</title>
        <authorList>
            <person name="Kalkreuter E."/>
            <person name="Kautsar S.A."/>
            <person name="Yang D."/>
            <person name="Bader C.D."/>
            <person name="Teijaro C.N."/>
            <person name="Fluegel L."/>
            <person name="Davis C.M."/>
            <person name="Simpson J.R."/>
            <person name="Lauterbach L."/>
            <person name="Steele A.D."/>
            <person name="Gui C."/>
            <person name="Meng S."/>
            <person name="Li G."/>
            <person name="Viehrig K."/>
            <person name="Ye F."/>
            <person name="Su P."/>
            <person name="Kiefer A.F."/>
            <person name="Nichols A."/>
            <person name="Cepeda A.J."/>
            <person name="Yan W."/>
            <person name="Fan B."/>
            <person name="Jiang Y."/>
            <person name="Adhikari A."/>
            <person name="Zheng C.-J."/>
            <person name="Schuster L."/>
            <person name="Cowan T.M."/>
            <person name="Smanski M.J."/>
            <person name="Chevrette M.G."/>
            <person name="De Carvalho L.P.S."/>
            <person name="Shen B."/>
        </authorList>
    </citation>
    <scope>NUCLEOTIDE SEQUENCE [LARGE SCALE GENOMIC DNA]</scope>
    <source>
        <strain evidence="2 3">NPDC000234</strain>
    </source>
</reference>
<organism evidence="2 3">
    <name type="scientific">Streptomyces hyaluromycini</name>
    <dbReference type="NCBI Taxonomy" id="1377993"/>
    <lineage>
        <taxon>Bacteria</taxon>
        <taxon>Bacillati</taxon>
        <taxon>Actinomycetota</taxon>
        <taxon>Actinomycetes</taxon>
        <taxon>Kitasatosporales</taxon>
        <taxon>Streptomycetaceae</taxon>
        <taxon>Streptomyces</taxon>
    </lineage>
</organism>
<dbReference type="Proteomes" id="UP001474181">
    <property type="component" value="Unassembled WGS sequence"/>
</dbReference>
<accession>A0ABV1WPD4</accession>
<sequence>MTDALRKAVVEFNRFDPAGVPWHRQRMTLILRMPTLRADAAVRYAP</sequence>
<evidence type="ECO:0000313" key="2">
    <source>
        <dbReference type="EMBL" id="MER7178667.1"/>
    </source>
</evidence>
<dbReference type="InterPro" id="IPR041347">
    <property type="entry name" value="MftR_C"/>
</dbReference>
<dbReference type="EMBL" id="JBEPEK010000017">
    <property type="protein sequence ID" value="MER7178667.1"/>
    <property type="molecule type" value="Genomic_DNA"/>
</dbReference>
<name>A0ABV1WPD4_9ACTN</name>
<comment type="caution">
    <text evidence="2">The sequence shown here is derived from an EMBL/GenBank/DDBJ whole genome shotgun (WGS) entry which is preliminary data.</text>
</comment>
<evidence type="ECO:0000313" key="3">
    <source>
        <dbReference type="Proteomes" id="UP001474181"/>
    </source>
</evidence>
<feature type="domain" description="MftR C-terminal" evidence="1">
    <location>
        <begin position="2"/>
        <end position="45"/>
    </location>
</feature>
<dbReference type="Gene3D" id="1.10.357.10">
    <property type="entry name" value="Tetracycline Repressor, domain 2"/>
    <property type="match status" value="1"/>
</dbReference>
<proteinExistence type="predicted"/>